<protein>
    <submittedName>
        <fullName evidence="1">Uncharacterized protein</fullName>
    </submittedName>
</protein>
<accession>A0A1M7F0S9</accession>
<dbReference type="RefSeq" id="WP_073265210.1">
    <property type="nucleotide sequence ID" value="NZ_FRBQ01000003.1"/>
</dbReference>
<name>A0A1M7F0S9_9GAMM</name>
<reference evidence="2" key="1">
    <citation type="submission" date="2016-11" db="EMBL/GenBank/DDBJ databases">
        <authorList>
            <person name="Varghese N."/>
            <person name="Submissions S."/>
        </authorList>
    </citation>
    <scope>NUCLEOTIDE SEQUENCE [LARGE SCALE GENOMIC DNA]</scope>
    <source>
        <strain evidence="2">CECT 8089</strain>
    </source>
</reference>
<dbReference type="AlphaFoldDB" id="A0A1M7F0S9"/>
<dbReference type="Proteomes" id="UP000184305">
    <property type="component" value="Unassembled WGS sequence"/>
</dbReference>
<sequence>MSRKAGAIHFSEKVFDYEVLYSPSTKDSVGLIFGASTPLLKMISQNCEFLNINNIRLLKKIELFASLLSENLKGSQDLVVEQACRILPLAVLAIYGERRSKVSLDFILSHGNSRTSHILGSEPGSEDTEAAQIEAEKTSFLQEYGFIRCSEFDLAIINLVKKGYADEDLLREVVEEIEKKILHDNDVALLRDAWKIYNSSFLDNEVEVMQAFEHAIAVGLDKFSLEDLDSVAFLYCGLGREVEIKGVIDKFFSEIYPRYGVSDKDEIFQWPNNSYVRQCLDVFFEGLVLKGGVAEFIQAAFDNPSKSFEIIKGLADQGEDDFYHYFASLNDPDFSFHARLVLRLGNTSFPNQDDALVYGGIFVKAFAALNRLSGTTPLNKLRMRKFKSYESLYLRELRKIEAMTDAKAEAAKSD</sequence>
<evidence type="ECO:0000313" key="2">
    <source>
        <dbReference type="Proteomes" id="UP000184305"/>
    </source>
</evidence>
<dbReference type="EMBL" id="FRBQ01000003">
    <property type="protein sequence ID" value="SHL97694.1"/>
    <property type="molecule type" value="Genomic_DNA"/>
</dbReference>
<proteinExistence type="predicted"/>
<dbReference type="OrthoDB" id="88903at2"/>
<organism evidence="1 2">
    <name type="scientific">Phytopseudomonas punonensis</name>
    <dbReference type="NCBI Taxonomy" id="1220495"/>
    <lineage>
        <taxon>Bacteria</taxon>
        <taxon>Pseudomonadati</taxon>
        <taxon>Pseudomonadota</taxon>
        <taxon>Gammaproteobacteria</taxon>
        <taxon>Pseudomonadales</taxon>
        <taxon>Pseudomonadaceae</taxon>
        <taxon>Phytopseudomonas</taxon>
    </lineage>
</organism>
<keyword evidence="2" id="KW-1185">Reference proteome</keyword>
<evidence type="ECO:0000313" key="1">
    <source>
        <dbReference type="EMBL" id="SHL97694.1"/>
    </source>
</evidence>
<gene>
    <name evidence="1" type="ORF">SAMN05216288_2726</name>
</gene>